<reference evidence="1" key="1">
    <citation type="submission" date="2020-08" db="EMBL/GenBank/DDBJ databases">
        <title>Multicomponent nature underlies the extraordinary mechanical properties of spider dragline silk.</title>
        <authorList>
            <person name="Kono N."/>
            <person name="Nakamura H."/>
            <person name="Mori M."/>
            <person name="Yoshida Y."/>
            <person name="Ohtoshi R."/>
            <person name="Malay A.D."/>
            <person name="Moran D.A.P."/>
            <person name="Tomita M."/>
            <person name="Numata K."/>
            <person name="Arakawa K."/>
        </authorList>
    </citation>
    <scope>NUCLEOTIDE SEQUENCE</scope>
</reference>
<organism evidence="1 2">
    <name type="scientific">Nephila pilipes</name>
    <name type="common">Giant wood spider</name>
    <name type="synonym">Nephila maculata</name>
    <dbReference type="NCBI Taxonomy" id="299642"/>
    <lineage>
        <taxon>Eukaryota</taxon>
        <taxon>Metazoa</taxon>
        <taxon>Ecdysozoa</taxon>
        <taxon>Arthropoda</taxon>
        <taxon>Chelicerata</taxon>
        <taxon>Arachnida</taxon>
        <taxon>Araneae</taxon>
        <taxon>Araneomorphae</taxon>
        <taxon>Entelegynae</taxon>
        <taxon>Araneoidea</taxon>
        <taxon>Nephilidae</taxon>
        <taxon>Nephila</taxon>
    </lineage>
</organism>
<keyword evidence="2" id="KW-1185">Reference proteome</keyword>
<sequence length="67" mass="7659">MHLKVCATFHVLTILGQLKSEIKLCRDVHHMGAKILISKEEHHTVSCELHHWIPEQLSEECTGGYPD</sequence>
<evidence type="ECO:0000313" key="1">
    <source>
        <dbReference type="EMBL" id="GFT26869.1"/>
    </source>
</evidence>
<dbReference type="AlphaFoldDB" id="A0A8X6NR29"/>
<accession>A0A8X6NR29</accession>
<comment type="caution">
    <text evidence="1">The sequence shown here is derived from an EMBL/GenBank/DDBJ whole genome shotgun (WGS) entry which is preliminary data.</text>
</comment>
<dbReference type="Proteomes" id="UP000887013">
    <property type="component" value="Unassembled WGS sequence"/>
</dbReference>
<gene>
    <name evidence="1" type="ORF">NPIL_590371</name>
</gene>
<proteinExistence type="predicted"/>
<evidence type="ECO:0000313" key="2">
    <source>
        <dbReference type="Proteomes" id="UP000887013"/>
    </source>
</evidence>
<protein>
    <submittedName>
        <fullName evidence="1">Uncharacterized protein</fullName>
    </submittedName>
</protein>
<name>A0A8X6NR29_NEPPI</name>
<dbReference type="EMBL" id="BMAW01060595">
    <property type="protein sequence ID" value="GFT26869.1"/>
    <property type="molecule type" value="Genomic_DNA"/>
</dbReference>